<comment type="subcellular location">
    <subcellularLocation>
        <location evidence="1">Cell membrane</location>
        <topology evidence="1">Multi-pass membrane protein</topology>
    </subcellularLocation>
</comment>
<reference evidence="12" key="2">
    <citation type="submission" date="2025-09" db="UniProtKB">
        <authorList>
            <consortium name="Ensembl"/>
        </authorList>
    </citation>
    <scope>IDENTIFICATION</scope>
</reference>
<dbReference type="GO" id="GO:0001594">
    <property type="term" value="F:trace-amine receptor activity"/>
    <property type="evidence" value="ECO:0007669"/>
    <property type="project" value="TreeGrafter"/>
</dbReference>
<keyword evidence="7 9" id="KW-0675">Receptor</keyword>
<evidence type="ECO:0000256" key="4">
    <source>
        <dbReference type="ARBA" id="ARBA00022989"/>
    </source>
</evidence>
<evidence type="ECO:0000256" key="6">
    <source>
        <dbReference type="ARBA" id="ARBA00023136"/>
    </source>
</evidence>
<keyword evidence="8 9" id="KW-0807">Transducer</keyword>
<keyword evidence="2" id="KW-1003">Cell membrane</keyword>
<organism evidence="12 13">
    <name type="scientific">Neogobius melanostomus</name>
    <name type="common">round goby</name>
    <dbReference type="NCBI Taxonomy" id="47308"/>
    <lineage>
        <taxon>Eukaryota</taxon>
        <taxon>Metazoa</taxon>
        <taxon>Chordata</taxon>
        <taxon>Craniata</taxon>
        <taxon>Vertebrata</taxon>
        <taxon>Euteleostomi</taxon>
        <taxon>Actinopterygii</taxon>
        <taxon>Neopterygii</taxon>
        <taxon>Teleostei</taxon>
        <taxon>Neoteleostei</taxon>
        <taxon>Acanthomorphata</taxon>
        <taxon>Gobiaria</taxon>
        <taxon>Gobiiformes</taxon>
        <taxon>Gobioidei</taxon>
        <taxon>Gobiidae</taxon>
        <taxon>Benthophilinae</taxon>
        <taxon>Neogobiini</taxon>
        <taxon>Neogobius</taxon>
    </lineage>
</organism>
<name>A0A8C6WTE1_9GOBI</name>
<keyword evidence="5 9" id="KW-0297">G-protein coupled receptor</keyword>
<evidence type="ECO:0000256" key="5">
    <source>
        <dbReference type="ARBA" id="ARBA00023040"/>
    </source>
</evidence>
<dbReference type="PRINTS" id="PR00237">
    <property type="entry name" value="GPCRRHODOPSN"/>
</dbReference>
<evidence type="ECO:0000256" key="3">
    <source>
        <dbReference type="ARBA" id="ARBA00022692"/>
    </source>
</evidence>
<keyword evidence="4 10" id="KW-1133">Transmembrane helix</keyword>
<dbReference type="InterPro" id="IPR000276">
    <property type="entry name" value="GPCR_Rhodpsn"/>
</dbReference>
<evidence type="ECO:0000259" key="11">
    <source>
        <dbReference type="PROSITE" id="PS50262"/>
    </source>
</evidence>
<sequence>MCKSSRCISTFARHCILQRRLQGLHRQLHSPTNLILISLAASDVFVGILVIPVESHMSRTCWALGDLMCVVYYVVPVTLVSASVGNMVLISVDRYVAICDPMHYQTRITMKVIGISVAVCWLGSLLYTDTSCRGECVITVSGEADLVIVFIIPVTVIVVLYLRVFVVAVSQARAMRSHIHQQNVVSVTARKSEIKAARNLGVVVVVFLICYSPYYCMSLTGGDLLIGSPTEMLISFWMYFNSTLNPVIYALFYPWFRKAMKLIVTLKILKPGSCDIQIL</sequence>
<evidence type="ECO:0000256" key="8">
    <source>
        <dbReference type="ARBA" id="ARBA00023224"/>
    </source>
</evidence>
<proteinExistence type="inferred from homology"/>
<keyword evidence="13" id="KW-1185">Reference proteome</keyword>
<dbReference type="PROSITE" id="PS50262">
    <property type="entry name" value="G_PROTEIN_RECEP_F1_2"/>
    <property type="match status" value="1"/>
</dbReference>
<feature type="transmembrane region" description="Helical" evidence="10">
    <location>
        <begin position="147"/>
        <end position="169"/>
    </location>
</feature>
<feature type="transmembrane region" description="Helical" evidence="10">
    <location>
        <begin position="34"/>
        <end position="53"/>
    </location>
</feature>
<dbReference type="Pfam" id="PF00001">
    <property type="entry name" value="7tm_1"/>
    <property type="match status" value="1"/>
</dbReference>
<dbReference type="Gene3D" id="1.20.1070.10">
    <property type="entry name" value="Rhodopsin 7-helix transmembrane proteins"/>
    <property type="match status" value="1"/>
</dbReference>
<evidence type="ECO:0000256" key="9">
    <source>
        <dbReference type="RuleBase" id="RU000688"/>
    </source>
</evidence>
<evidence type="ECO:0000256" key="7">
    <source>
        <dbReference type="ARBA" id="ARBA00023170"/>
    </source>
</evidence>
<accession>A0A8C6WTE1</accession>
<keyword evidence="3 9" id="KW-0812">Transmembrane</keyword>
<evidence type="ECO:0000313" key="12">
    <source>
        <dbReference type="Ensembl" id="ENSNMLP00000030554.1"/>
    </source>
</evidence>
<comment type="similarity">
    <text evidence="9">Belongs to the G-protein coupled receptor 1 family.</text>
</comment>
<dbReference type="SUPFAM" id="SSF81321">
    <property type="entry name" value="Family A G protein-coupled receptor-like"/>
    <property type="match status" value="1"/>
</dbReference>
<reference evidence="12" key="1">
    <citation type="submission" date="2025-08" db="UniProtKB">
        <authorList>
            <consortium name="Ensembl"/>
        </authorList>
    </citation>
    <scope>IDENTIFICATION</scope>
</reference>
<feature type="transmembrane region" description="Helical" evidence="10">
    <location>
        <begin position="234"/>
        <end position="256"/>
    </location>
</feature>
<dbReference type="PROSITE" id="PS00237">
    <property type="entry name" value="G_PROTEIN_RECEP_F1_1"/>
    <property type="match status" value="1"/>
</dbReference>
<dbReference type="Proteomes" id="UP000694523">
    <property type="component" value="Unplaced"/>
</dbReference>
<dbReference type="Ensembl" id="ENSNMLT00000034072.1">
    <property type="protein sequence ID" value="ENSNMLP00000030554.1"/>
    <property type="gene ID" value="ENSNMLG00000019259.1"/>
</dbReference>
<protein>
    <recommendedName>
        <fullName evidence="11">G-protein coupled receptors family 1 profile domain-containing protein</fullName>
    </recommendedName>
</protein>
<dbReference type="AlphaFoldDB" id="A0A8C6WTE1"/>
<evidence type="ECO:0000256" key="2">
    <source>
        <dbReference type="ARBA" id="ARBA00022475"/>
    </source>
</evidence>
<feature type="domain" description="G-protein coupled receptors family 1 profile" evidence="11">
    <location>
        <begin position="8"/>
        <end position="249"/>
    </location>
</feature>
<dbReference type="PANTHER" id="PTHR24249">
    <property type="entry name" value="HISTAMINE RECEPTOR-RELATED G-PROTEIN COUPLED RECEPTOR"/>
    <property type="match status" value="1"/>
</dbReference>
<evidence type="ECO:0000256" key="1">
    <source>
        <dbReference type="ARBA" id="ARBA00004651"/>
    </source>
</evidence>
<dbReference type="GO" id="GO:0005886">
    <property type="term" value="C:plasma membrane"/>
    <property type="evidence" value="ECO:0007669"/>
    <property type="project" value="UniProtKB-SubCell"/>
</dbReference>
<feature type="transmembrane region" description="Helical" evidence="10">
    <location>
        <begin position="108"/>
        <end position="127"/>
    </location>
</feature>
<dbReference type="PANTHER" id="PTHR24249:SF381">
    <property type="entry name" value="TRACE AMINE ASSOCIATED RECEPTOR 19P-RELATED"/>
    <property type="match status" value="1"/>
</dbReference>
<evidence type="ECO:0000256" key="10">
    <source>
        <dbReference type="SAM" id="Phobius"/>
    </source>
</evidence>
<keyword evidence="6 10" id="KW-0472">Membrane</keyword>
<dbReference type="InterPro" id="IPR017452">
    <property type="entry name" value="GPCR_Rhodpsn_7TM"/>
</dbReference>
<evidence type="ECO:0000313" key="13">
    <source>
        <dbReference type="Proteomes" id="UP000694523"/>
    </source>
</evidence>
<feature type="transmembrane region" description="Helical" evidence="10">
    <location>
        <begin position="196"/>
        <end position="214"/>
    </location>
</feature>
<dbReference type="InterPro" id="IPR050569">
    <property type="entry name" value="TAAR"/>
</dbReference>
<feature type="transmembrane region" description="Helical" evidence="10">
    <location>
        <begin position="73"/>
        <end position="96"/>
    </location>
</feature>